<dbReference type="Proteomes" id="UP000053911">
    <property type="component" value="Unassembled WGS sequence"/>
</dbReference>
<organism evidence="1 2">
    <name type="scientific">Thermococcus sibiricus</name>
    <dbReference type="NCBI Taxonomy" id="172049"/>
    <lineage>
        <taxon>Archaea</taxon>
        <taxon>Methanobacteriati</taxon>
        <taxon>Methanobacteriota</taxon>
        <taxon>Thermococci</taxon>
        <taxon>Thermococcales</taxon>
        <taxon>Thermococcaceae</taxon>
        <taxon>Thermococcus</taxon>
    </lineage>
</organism>
<sequence length="392" mass="45121">METDLLTPKERYNGVVFIGVRKNDVVEFIKVYAESEELAKTLLEDFLYAKEIHPSDFVIVDKGYESVEGKEIISTRTESELSSFLARLGLKLLSNGILYLQGKAEIYQITSVSKDLLAEIRSIKEKEKHVKLKEEPILLDFTNLDLPPRYNEKLKVLELMQNTLVINHAQIPLPKVLQEVIKGAVRLPRYMKIGDISLRVLDKDLHEVIIEGKEEVLVKPPVLTWDSSIDGLEDFEAKEIRENMYESPIFLKAYKGFLILEEPPIELVKRLLKIKEKRIMRIDERKIRIPTEFTIIVETQNAEKYEKIILPVKIALSPLTNEELVDILRKELGIEVPDKLVSNLSPYHKTFKTVSLLVKLFQQLQAKEPQKPPSELLKTALILFTGEEDEGH</sequence>
<protein>
    <submittedName>
        <fullName evidence="1">Uncharacterized protein</fullName>
    </submittedName>
</protein>
<comment type="caution">
    <text evidence="1">The sequence shown here is derived from an EMBL/GenBank/DDBJ whole genome shotgun (WGS) entry which is preliminary data.</text>
</comment>
<dbReference type="GeneID" id="8096537"/>
<gene>
    <name evidence="1" type="ORF">XD54_1063</name>
</gene>
<evidence type="ECO:0000313" key="1">
    <source>
        <dbReference type="EMBL" id="KUK17625.1"/>
    </source>
</evidence>
<evidence type="ECO:0000313" key="2">
    <source>
        <dbReference type="Proteomes" id="UP000053911"/>
    </source>
</evidence>
<dbReference type="RefSeq" id="WP_015849797.1">
    <property type="nucleotide sequence ID" value="NZ_LGFD01000018.1"/>
</dbReference>
<dbReference type="OMA" id="KFPIRIN"/>
<name>A0A101EMF1_9EURY</name>
<dbReference type="EMBL" id="LGFD01000018">
    <property type="protein sequence ID" value="KUK17625.1"/>
    <property type="molecule type" value="Genomic_DNA"/>
</dbReference>
<reference evidence="2" key="1">
    <citation type="journal article" date="2015" name="MBio">
        <title>Genome-Resolved Metagenomic Analysis Reveals Roles for Candidate Phyla and Other Microbial Community Members in Biogeochemical Transformations in Oil Reservoirs.</title>
        <authorList>
            <person name="Hu P."/>
            <person name="Tom L."/>
            <person name="Singh A."/>
            <person name="Thomas B.C."/>
            <person name="Baker B.J."/>
            <person name="Piceno Y.M."/>
            <person name="Andersen G.L."/>
            <person name="Banfield J.F."/>
        </authorList>
    </citation>
    <scope>NUCLEOTIDE SEQUENCE [LARGE SCALE GENOMIC DNA]</scope>
</reference>
<proteinExistence type="predicted"/>
<dbReference type="PATRIC" id="fig|172049.5.peg.1979"/>
<accession>A0A101EMF1</accession>
<dbReference type="AlphaFoldDB" id="A0A101EMF1"/>